<dbReference type="EMBL" id="BAABGT010000078">
    <property type="protein sequence ID" value="GAA4553953.1"/>
    <property type="molecule type" value="Genomic_DNA"/>
</dbReference>
<evidence type="ECO:0000259" key="1">
    <source>
        <dbReference type="PROSITE" id="PS51725"/>
    </source>
</evidence>
<comment type="caution">
    <text evidence="2">The sequence shown here is derived from an EMBL/GenBank/DDBJ whole genome shotgun (WGS) entry which is preliminary data.</text>
</comment>
<dbReference type="RefSeq" id="WP_345423653.1">
    <property type="nucleotide sequence ID" value="NZ_BAABGT010000078.1"/>
</dbReference>
<evidence type="ECO:0000313" key="3">
    <source>
        <dbReference type="Proteomes" id="UP001501598"/>
    </source>
</evidence>
<keyword evidence="3" id="KW-1185">Reference proteome</keyword>
<dbReference type="InterPro" id="IPR011008">
    <property type="entry name" value="Dimeric_a/b-barrel"/>
</dbReference>
<gene>
    <name evidence="2" type="ORF">GCM10023175_51000</name>
</gene>
<dbReference type="Proteomes" id="UP001501598">
    <property type="component" value="Unassembled WGS sequence"/>
</dbReference>
<dbReference type="SUPFAM" id="SSF54909">
    <property type="entry name" value="Dimeric alpha+beta barrel"/>
    <property type="match status" value="1"/>
</dbReference>
<sequence>MSVLELATMRAREGHDAAMADALPAALKVVAEAEGCLETGVLRCVERPDEFVLRMRWTGVAAHETFRDSPDFPRYRAIFADHLAEVVGFAHYTEI</sequence>
<proteinExistence type="predicted"/>
<name>A0ABP8RXU9_9PSEU</name>
<dbReference type="PROSITE" id="PS51725">
    <property type="entry name" value="ABM"/>
    <property type="match status" value="1"/>
</dbReference>
<accession>A0ABP8RXU9</accession>
<dbReference type="InterPro" id="IPR007138">
    <property type="entry name" value="ABM_dom"/>
</dbReference>
<dbReference type="Pfam" id="PF03992">
    <property type="entry name" value="ABM"/>
    <property type="match status" value="1"/>
</dbReference>
<protein>
    <recommendedName>
        <fullName evidence="1">ABM domain-containing protein</fullName>
    </recommendedName>
</protein>
<evidence type="ECO:0000313" key="2">
    <source>
        <dbReference type="EMBL" id="GAA4553953.1"/>
    </source>
</evidence>
<feature type="domain" description="ABM" evidence="1">
    <location>
        <begin position="3"/>
        <end position="95"/>
    </location>
</feature>
<reference evidence="3" key="1">
    <citation type="journal article" date="2019" name="Int. J. Syst. Evol. Microbiol.">
        <title>The Global Catalogue of Microorganisms (GCM) 10K type strain sequencing project: providing services to taxonomists for standard genome sequencing and annotation.</title>
        <authorList>
            <consortium name="The Broad Institute Genomics Platform"/>
            <consortium name="The Broad Institute Genome Sequencing Center for Infectious Disease"/>
            <person name="Wu L."/>
            <person name="Ma J."/>
        </authorList>
    </citation>
    <scope>NUCLEOTIDE SEQUENCE [LARGE SCALE GENOMIC DNA]</scope>
    <source>
        <strain evidence="3">JCM 17906</strain>
    </source>
</reference>
<dbReference type="Gene3D" id="3.30.70.100">
    <property type="match status" value="1"/>
</dbReference>
<organism evidence="2 3">
    <name type="scientific">Pseudonocardia xishanensis</name>
    <dbReference type="NCBI Taxonomy" id="630995"/>
    <lineage>
        <taxon>Bacteria</taxon>
        <taxon>Bacillati</taxon>
        <taxon>Actinomycetota</taxon>
        <taxon>Actinomycetes</taxon>
        <taxon>Pseudonocardiales</taxon>
        <taxon>Pseudonocardiaceae</taxon>
        <taxon>Pseudonocardia</taxon>
    </lineage>
</organism>